<dbReference type="AlphaFoldDB" id="A0A433MYV6"/>
<evidence type="ECO:0000313" key="1">
    <source>
        <dbReference type="EMBL" id="RUR73492.1"/>
    </source>
</evidence>
<name>A0A433MYV6_CHLFR</name>
<gene>
    <name evidence="1" type="ORF">PCC6912_56630</name>
</gene>
<dbReference type="EMBL" id="RSCJ01000035">
    <property type="protein sequence ID" value="RUR73492.1"/>
    <property type="molecule type" value="Genomic_DNA"/>
</dbReference>
<keyword evidence="2" id="KW-1185">Reference proteome</keyword>
<dbReference type="Proteomes" id="UP000268857">
    <property type="component" value="Unassembled WGS sequence"/>
</dbReference>
<reference evidence="1 2" key="1">
    <citation type="journal article" date="2019" name="Genome Biol. Evol.">
        <title>Day and night: Metabolic profiles and evolutionary relationships of six axenic non-marine cyanobacteria.</title>
        <authorList>
            <person name="Will S.E."/>
            <person name="Henke P."/>
            <person name="Boedeker C."/>
            <person name="Huang S."/>
            <person name="Brinkmann H."/>
            <person name="Rohde M."/>
            <person name="Jarek M."/>
            <person name="Friedl T."/>
            <person name="Seufert S."/>
            <person name="Schumacher M."/>
            <person name="Overmann J."/>
            <person name="Neumann-Schaal M."/>
            <person name="Petersen J."/>
        </authorList>
    </citation>
    <scope>NUCLEOTIDE SEQUENCE [LARGE SCALE GENOMIC DNA]</scope>
    <source>
        <strain evidence="1 2">PCC 6912</strain>
    </source>
</reference>
<protein>
    <submittedName>
        <fullName evidence="1">Uncharacterized protein</fullName>
    </submittedName>
</protein>
<accession>A0A433MYV6</accession>
<proteinExistence type="predicted"/>
<organism evidence="1 2">
    <name type="scientific">Chlorogloeopsis fritschii PCC 6912</name>
    <dbReference type="NCBI Taxonomy" id="211165"/>
    <lineage>
        <taxon>Bacteria</taxon>
        <taxon>Bacillati</taxon>
        <taxon>Cyanobacteriota</taxon>
        <taxon>Cyanophyceae</taxon>
        <taxon>Nostocales</taxon>
        <taxon>Chlorogloeopsidaceae</taxon>
        <taxon>Chlorogloeopsis</taxon>
    </lineage>
</organism>
<evidence type="ECO:0000313" key="2">
    <source>
        <dbReference type="Proteomes" id="UP000268857"/>
    </source>
</evidence>
<dbReference type="RefSeq" id="WP_016873737.1">
    <property type="nucleotide sequence ID" value="NZ_AJLN01000047.1"/>
</dbReference>
<sequence>MRLVIIKSTFIKISTQQASTLSDPEKRRYFGGEIRIKRLEDAPDNHFKFILDQDVNDKTANMSSPTQYLVAKSGSTLYAYAPDVRVER</sequence>
<comment type="caution">
    <text evidence="1">The sequence shown here is derived from an EMBL/GenBank/DDBJ whole genome shotgun (WGS) entry which is preliminary data.</text>
</comment>